<keyword evidence="5" id="KW-0418">Kinase</keyword>
<protein>
    <recommendedName>
        <fullName evidence="2">pyridoxal kinase</fullName>
        <ecNumber evidence="2">2.7.1.35</ecNumber>
    </recommendedName>
</protein>
<gene>
    <name evidence="8" type="ORF">HK100_003634</name>
</gene>
<keyword evidence="4" id="KW-0547">Nucleotide-binding</keyword>
<dbReference type="GO" id="GO:0009443">
    <property type="term" value="P:pyridoxal 5'-phosphate salvage"/>
    <property type="evidence" value="ECO:0007669"/>
    <property type="project" value="InterPro"/>
</dbReference>
<reference evidence="8" key="1">
    <citation type="submission" date="2020-05" db="EMBL/GenBank/DDBJ databases">
        <title>Phylogenomic resolution of chytrid fungi.</title>
        <authorList>
            <person name="Stajich J.E."/>
            <person name="Amses K."/>
            <person name="Simmons R."/>
            <person name="Seto K."/>
            <person name="Myers J."/>
            <person name="Bonds A."/>
            <person name="Quandt C.A."/>
            <person name="Barry K."/>
            <person name="Liu P."/>
            <person name="Grigoriev I."/>
            <person name="Longcore J.E."/>
            <person name="James T.Y."/>
        </authorList>
    </citation>
    <scope>NUCLEOTIDE SEQUENCE</scope>
    <source>
        <strain evidence="8">JEL0513</strain>
    </source>
</reference>
<evidence type="ECO:0000256" key="6">
    <source>
        <dbReference type="ARBA" id="ARBA00022840"/>
    </source>
</evidence>
<dbReference type="EC" id="2.7.1.35" evidence="2"/>
<dbReference type="CDD" id="cd01173">
    <property type="entry name" value="pyridoxal_pyridoxamine_kinase"/>
    <property type="match status" value="1"/>
</dbReference>
<evidence type="ECO:0000256" key="2">
    <source>
        <dbReference type="ARBA" id="ARBA00012104"/>
    </source>
</evidence>
<evidence type="ECO:0000313" key="8">
    <source>
        <dbReference type="EMBL" id="KAJ3134374.1"/>
    </source>
</evidence>
<evidence type="ECO:0000313" key="9">
    <source>
        <dbReference type="Proteomes" id="UP001211907"/>
    </source>
</evidence>
<dbReference type="EMBL" id="JADGJH010000192">
    <property type="protein sequence ID" value="KAJ3134374.1"/>
    <property type="molecule type" value="Genomic_DNA"/>
</dbReference>
<comment type="caution">
    <text evidence="8">The sequence shown here is derived from an EMBL/GenBank/DDBJ whole genome shotgun (WGS) entry which is preliminary data.</text>
</comment>
<dbReference type="Proteomes" id="UP001211907">
    <property type="component" value="Unassembled WGS sequence"/>
</dbReference>
<dbReference type="GO" id="GO:0005524">
    <property type="term" value="F:ATP binding"/>
    <property type="evidence" value="ECO:0007669"/>
    <property type="project" value="UniProtKB-KW"/>
</dbReference>
<dbReference type="GO" id="GO:0005829">
    <property type="term" value="C:cytosol"/>
    <property type="evidence" value="ECO:0007669"/>
    <property type="project" value="TreeGrafter"/>
</dbReference>
<proteinExistence type="inferred from homology"/>
<organism evidence="8 9">
    <name type="scientific">Physocladia obscura</name>
    <dbReference type="NCBI Taxonomy" id="109957"/>
    <lineage>
        <taxon>Eukaryota</taxon>
        <taxon>Fungi</taxon>
        <taxon>Fungi incertae sedis</taxon>
        <taxon>Chytridiomycota</taxon>
        <taxon>Chytridiomycota incertae sedis</taxon>
        <taxon>Chytridiomycetes</taxon>
        <taxon>Chytridiales</taxon>
        <taxon>Chytriomycetaceae</taxon>
        <taxon>Physocladia</taxon>
    </lineage>
</organism>
<dbReference type="PANTHER" id="PTHR10534">
    <property type="entry name" value="PYRIDOXAL KINASE"/>
    <property type="match status" value="1"/>
</dbReference>
<sequence length="322" mass="34881">MPRVLSIQSHVVHGHVGNKSATFPLQLLGFNVDPLNTVQFSNHTGYPSFTGERIDGDKLLALVAGLEQNGILPLYSHLLTGYLGRESILRGVIQVAAKLKSCLRPIVFLMDPVLGDNNSLYVPPELVPIYRDELCRLADIITPNAFEAELLAADSDTEQRPLKTLSDVVDTLARLHRLGPPCVVITSVDLDPASARLSLFASHAPSRSMFKIDFPRLNGSFTGTGDLFAAVLIARVSSASLAGISGGIDPSAFKSACEFAVATMHHVLTETIETNNLHSNSSTDVKSVSSPADTKYRELSLVESKHWIESPTLQFFATDFSL</sequence>
<evidence type="ECO:0000259" key="7">
    <source>
        <dbReference type="Pfam" id="PF08543"/>
    </source>
</evidence>
<keyword evidence="3" id="KW-0808">Transferase</keyword>
<dbReference type="AlphaFoldDB" id="A0AAD5XJ99"/>
<dbReference type="Gene3D" id="3.40.1190.20">
    <property type="match status" value="1"/>
</dbReference>
<dbReference type="Pfam" id="PF08543">
    <property type="entry name" value="Phos_pyr_kin"/>
    <property type="match status" value="1"/>
</dbReference>
<evidence type="ECO:0000256" key="3">
    <source>
        <dbReference type="ARBA" id="ARBA00022679"/>
    </source>
</evidence>
<dbReference type="NCBIfam" id="TIGR00687">
    <property type="entry name" value="pyridox_kin"/>
    <property type="match status" value="1"/>
</dbReference>
<accession>A0AAD5XJ99</accession>
<dbReference type="InterPro" id="IPR004625">
    <property type="entry name" value="PyrdxlKinase"/>
</dbReference>
<keyword evidence="9" id="KW-1185">Reference proteome</keyword>
<dbReference type="InterPro" id="IPR013749">
    <property type="entry name" value="PM/HMP-P_kinase-1"/>
</dbReference>
<comment type="similarity">
    <text evidence="1">Belongs to the pyridoxine kinase family.</text>
</comment>
<dbReference type="GO" id="GO:0008478">
    <property type="term" value="F:pyridoxal kinase activity"/>
    <property type="evidence" value="ECO:0007669"/>
    <property type="project" value="UniProtKB-EC"/>
</dbReference>
<dbReference type="PANTHER" id="PTHR10534:SF2">
    <property type="entry name" value="PYRIDOXAL KINASE"/>
    <property type="match status" value="1"/>
</dbReference>
<dbReference type="InterPro" id="IPR029056">
    <property type="entry name" value="Ribokinase-like"/>
</dbReference>
<keyword evidence="6" id="KW-0067">ATP-binding</keyword>
<evidence type="ECO:0000256" key="4">
    <source>
        <dbReference type="ARBA" id="ARBA00022741"/>
    </source>
</evidence>
<name>A0AAD5XJ99_9FUNG</name>
<dbReference type="SUPFAM" id="SSF53613">
    <property type="entry name" value="Ribokinase-like"/>
    <property type="match status" value="1"/>
</dbReference>
<feature type="domain" description="Pyridoxamine kinase/Phosphomethylpyrimidine kinase" evidence="7">
    <location>
        <begin position="80"/>
        <end position="237"/>
    </location>
</feature>
<evidence type="ECO:0000256" key="1">
    <source>
        <dbReference type="ARBA" id="ARBA00008805"/>
    </source>
</evidence>
<evidence type="ECO:0000256" key="5">
    <source>
        <dbReference type="ARBA" id="ARBA00022777"/>
    </source>
</evidence>